<dbReference type="InterPro" id="IPR036188">
    <property type="entry name" value="FAD/NAD-bd_sf"/>
</dbReference>
<feature type="transmembrane region" description="Helical" evidence="5">
    <location>
        <begin position="491"/>
        <end position="510"/>
    </location>
</feature>
<keyword evidence="5" id="KW-0472">Membrane</keyword>
<feature type="transmembrane region" description="Helical" evidence="5">
    <location>
        <begin position="567"/>
        <end position="589"/>
    </location>
</feature>
<evidence type="ECO:0000256" key="2">
    <source>
        <dbReference type="ARBA" id="ARBA00022630"/>
    </source>
</evidence>
<feature type="domain" description="FAD-binding" evidence="6">
    <location>
        <begin position="2"/>
        <end position="166"/>
    </location>
</feature>
<dbReference type="AlphaFoldDB" id="A0A6A6CC88"/>
<keyword evidence="8" id="KW-1185">Reference proteome</keyword>
<dbReference type="SUPFAM" id="SSF51905">
    <property type="entry name" value="FAD/NAD(P)-binding domain"/>
    <property type="match status" value="1"/>
</dbReference>
<dbReference type="InterPro" id="IPR002938">
    <property type="entry name" value="FAD-bd"/>
</dbReference>
<dbReference type="PANTHER" id="PTHR47356:SF2">
    <property type="entry name" value="FAD-BINDING DOMAIN-CONTAINING PROTEIN-RELATED"/>
    <property type="match status" value="1"/>
</dbReference>
<protein>
    <recommendedName>
        <fullName evidence="6">FAD-binding domain-containing protein</fullName>
    </recommendedName>
</protein>
<reference evidence="7" key="1">
    <citation type="journal article" date="2020" name="Stud. Mycol.">
        <title>101 Dothideomycetes genomes: a test case for predicting lifestyles and emergence of pathogens.</title>
        <authorList>
            <person name="Haridas S."/>
            <person name="Albert R."/>
            <person name="Binder M."/>
            <person name="Bloem J."/>
            <person name="Labutti K."/>
            <person name="Salamov A."/>
            <person name="Andreopoulos B."/>
            <person name="Baker S."/>
            <person name="Barry K."/>
            <person name="Bills G."/>
            <person name="Bluhm B."/>
            <person name="Cannon C."/>
            <person name="Castanera R."/>
            <person name="Culley D."/>
            <person name="Daum C."/>
            <person name="Ezra D."/>
            <person name="Gonzalez J."/>
            <person name="Henrissat B."/>
            <person name="Kuo A."/>
            <person name="Liang C."/>
            <person name="Lipzen A."/>
            <person name="Lutzoni F."/>
            <person name="Magnuson J."/>
            <person name="Mondo S."/>
            <person name="Nolan M."/>
            <person name="Ohm R."/>
            <person name="Pangilinan J."/>
            <person name="Park H.-J."/>
            <person name="Ramirez L."/>
            <person name="Alfaro M."/>
            <person name="Sun H."/>
            <person name="Tritt A."/>
            <person name="Yoshinaga Y."/>
            <person name="Zwiers L.-H."/>
            <person name="Turgeon B."/>
            <person name="Goodwin S."/>
            <person name="Spatafora J."/>
            <person name="Crous P."/>
            <person name="Grigoriev I."/>
        </authorList>
    </citation>
    <scope>NUCLEOTIDE SEQUENCE</scope>
    <source>
        <strain evidence="7">ATCC 36951</strain>
    </source>
</reference>
<feature type="transmembrane region" description="Helical" evidence="5">
    <location>
        <begin position="698"/>
        <end position="724"/>
    </location>
</feature>
<proteinExistence type="inferred from homology"/>
<dbReference type="GO" id="GO:0071949">
    <property type="term" value="F:FAD binding"/>
    <property type="evidence" value="ECO:0007669"/>
    <property type="project" value="InterPro"/>
</dbReference>
<keyword evidence="5" id="KW-1133">Transmembrane helix</keyword>
<organism evidence="7 8">
    <name type="scientific">Zasmidium cellare ATCC 36951</name>
    <dbReference type="NCBI Taxonomy" id="1080233"/>
    <lineage>
        <taxon>Eukaryota</taxon>
        <taxon>Fungi</taxon>
        <taxon>Dikarya</taxon>
        <taxon>Ascomycota</taxon>
        <taxon>Pezizomycotina</taxon>
        <taxon>Dothideomycetes</taxon>
        <taxon>Dothideomycetidae</taxon>
        <taxon>Mycosphaerellales</taxon>
        <taxon>Mycosphaerellaceae</taxon>
        <taxon>Zasmidium</taxon>
    </lineage>
</organism>
<evidence type="ECO:0000256" key="4">
    <source>
        <dbReference type="ARBA" id="ARBA00023002"/>
    </source>
</evidence>
<keyword evidence="3" id="KW-0274">FAD</keyword>
<dbReference type="InterPro" id="IPR050562">
    <property type="entry name" value="FAD_mOase_fung"/>
</dbReference>
<evidence type="ECO:0000259" key="6">
    <source>
        <dbReference type="Pfam" id="PF01494"/>
    </source>
</evidence>
<accession>A0A6A6CC88</accession>
<dbReference type="Proteomes" id="UP000799537">
    <property type="component" value="Unassembled WGS sequence"/>
</dbReference>
<feature type="transmembrane region" description="Helical" evidence="5">
    <location>
        <begin position="522"/>
        <end position="547"/>
    </location>
</feature>
<dbReference type="PRINTS" id="PR00420">
    <property type="entry name" value="RNGMNOXGNASE"/>
</dbReference>
<comment type="similarity">
    <text evidence="1">Belongs to the paxM FAD-dependent monooxygenase family.</text>
</comment>
<keyword evidence="2" id="KW-0285">Flavoprotein</keyword>
<dbReference type="Gene3D" id="3.50.50.60">
    <property type="entry name" value="FAD/NAD(P)-binding domain"/>
    <property type="match status" value="1"/>
</dbReference>
<dbReference type="GO" id="GO:0004497">
    <property type="term" value="F:monooxygenase activity"/>
    <property type="evidence" value="ECO:0007669"/>
    <property type="project" value="InterPro"/>
</dbReference>
<dbReference type="Pfam" id="PF01494">
    <property type="entry name" value="FAD_binding_3"/>
    <property type="match status" value="1"/>
</dbReference>
<sequence length="793" mass="88199">MRVVIVGGGIAGLTLANALEKADIDYVLLERRGLFDPQVGASIGLSPASIRTLDQVGAAQEILDATKSIKRGRHHRADGSLIMPPDENFPLLERRFGYGLCFLDRQIVLRALYNAIEEKERCLLNKRVREIEHLELGVKVHCEDGTTYAGDVVLGCDGVNSKVRDEMWRIASQVDPTYFSQKERERMTAEYTCLFGISHPLPGMEEGDVDHVYDKGHAMLVIHGKGGRIYWFYFQRLRKPVHFHSDSFPKYTAKDAEDMAEKEGWRPYHDKYKLKDLWRNRITYTLVAMEEALFENWSYGRIATMGDSTHKMTANQGSGGNAAVESVAAMANELKRLQETSSSPSAPVSAKEVRTAFAAWKAKRKNRINSTWKDAAKFCRMQGLESLGDIITVFYILPNAANYITAIYTKSLIGAEVLEYLSLPERSFRGTAPFNPKQGTGQEESTVVRWLFTVPLLGMAYFGYQNTATQDTSLVQPFSTLFDPSSSQASWLQSFSLQLTTAVMYSIWLIESNRRANTLTPVQFSIAFASLSNIFGPGFIAPIFYAFHYLSSPIEIFAPSDMRLTNVAYTRTVLPMMLLHTLVPLTLRLTNVSIPMDKTACWWNLLLAPFLVGTLQHLLVRTNVSTANIYQDALHDQKKDLPAITRTLYTLTALSTLGWWSTFPTLHAAEASLLLPTAVWLALLFTDLKSAGMLRRSWLTIISAGVVVSVICGPTTALGLGWLWREKVLANERHKNALTRERYGGGKTVWEVEGTGPVGFGKKVGVDGSVDGEVEVNGHAIGGLNGHLNGSAK</sequence>
<evidence type="ECO:0000313" key="7">
    <source>
        <dbReference type="EMBL" id="KAF2163066.1"/>
    </source>
</evidence>
<keyword evidence="4" id="KW-0560">Oxidoreductase</keyword>
<keyword evidence="5" id="KW-0812">Transmembrane</keyword>
<evidence type="ECO:0000256" key="3">
    <source>
        <dbReference type="ARBA" id="ARBA00022827"/>
    </source>
</evidence>
<dbReference type="OrthoDB" id="2431938at2759"/>
<dbReference type="EMBL" id="ML993610">
    <property type="protein sequence ID" value="KAF2163066.1"/>
    <property type="molecule type" value="Genomic_DNA"/>
</dbReference>
<gene>
    <name evidence="7" type="ORF">M409DRAFT_68702</name>
</gene>
<evidence type="ECO:0000256" key="1">
    <source>
        <dbReference type="ARBA" id="ARBA00007992"/>
    </source>
</evidence>
<evidence type="ECO:0000256" key="5">
    <source>
        <dbReference type="SAM" id="Phobius"/>
    </source>
</evidence>
<evidence type="ECO:0000313" key="8">
    <source>
        <dbReference type="Proteomes" id="UP000799537"/>
    </source>
</evidence>
<dbReference type="RefSeq" id="XP_033663955.1">
    <property type="nucleotide sequence ID" value="XM_033817953.1"/>
</dbReference>
<dbReference type="GeneID" id="54571225"/>
<name>A0A6A6CC88_ZASCE</name>
<feature type="transmembrane region" description="Helical" evidence="5">
    <location>
        <begin position="601"/>
        <end position="620"/>
    </location>
</feature>
<dbReference type="PANTHER" id="PTHR47356">
    <property type="entry name" value="FAD-DEPENDENT MONOOXYGENASE ASQG-RELATED"/>
    <property type="match status" value="1"/>
</dbReference>
<feature type="transmembrane region" description="Helical" evidence="5">
    <location>
        <begin position="666"/>
        <end position="686"/>
    </location>
</feature>